<reference evidence="8 9" key="1">
    <citation type="submission" date="2018-07" db="EMBL/GenBank/DDBJ databases">
        <title>High-quality-draft genome sequence of Gaiella occulta.</title>
        <authorList>
            <person name="Severino R."/>
            <person name="Froufe H.J.C."/>
            <person name="Rainey F.A."/>
            <person name="Barroso C."/>
            <person name="Albuquerque L."/>
            <person name="Lobo-Da-Cunha A."/>
            <person name="Da Costa M.S."/>
            <person name="Egas C."/>
        </authorList>
    </citation>
    <scope>NUCLEOTIDE SEQUENCE [LARGE SCALE GENOMIC DNA]</scope>
    <source>
        <strain evidence="8 9">F2-233</strain>
    </source>
</reference>
<feature type="domain" description="TGS" evidence="7">
    <location>
        <begin position="432"/>
        <end position="493"/>
    </location>
</feature>
<evidence type="ECO:0000259" key="6">
    <source>
        <dbReference type="PROSITE" id="PS51831"/>
    </source>
</evidence>
<dbReference type="UniPathway" id="UPA00908">
    <property type="reaction ID" value="UER00884"/>
</dbReference>
<evidence type="ECO:0000259" key="5">
    <source>
        <dbReference type="PROSITE" id="PS51671"/>
    </source>
</evidence>
<dbReference type="InterPro" id="IPR012676">
    <property type="entry name" value="TGS-like"/>
</dbReference>
<evidence type="ECO:0000256" key="4">
    <source>
        <dbReference type="SAM" id="MobiDB-lite"/>
    </source>
</evidence>
<dbReference type="Pfam" id="PF13328">
    <property type="entry name" value="HD_4"/>
    <property type="match status" value="1"/>
</dbReference>
<proteinExistence type="inferred from homology"/>
<dbReference type="FunFam" id="1.10.3210.10:FF:000001">
    <property type="entry name" value="GTP pyrophosphokinase RelA"/>
    <property type="match status" value="1"/>
</dbReference>
<comment type="function">
    <text evidence="3">In eubacteria ppGpp (guanosine 3'-diphosphate 5'-diphosphate) is a mediator of the stringent response that coordinates a variety of cellular activities in response to changes in nutritional abundance.</text>
</comment>
<dbReference type="CDD" id="cd01668">
    <property type="entry name" value="TGS_RSH"/>
    <property type="match status" value="1"/>
</dbReference>
<dbReference type="PANTHER" id="PTHR21262">
    <property type="entry name" value="GUANOSINE-3',5'-BIS DIPHOSPHATE 3'-PYROPHOSPHOHYDROLASE"/>
    <property type="match status" value="1"/>
</dbReference>
<dbReference type="Proteomes" id="UP000254134">
    <property type="component" value="Unassembled WGS sequence"/>
</dbReference>
<dbReference type="FunFam" id="3.30.460.10:FF:000001">
    <property type="entry name" value="GTP pyrophosphokinase RelA"/>
    <property type="match status" value="1"/>
</dbReference>
<evidence type="ECO:0000256" key="1">
    <source>
        <dbReference type="ARBA" id="ARBA00004976"/>
    </source>
</evidence>
<dbReference type="SMART" id="SM00471">
    <property type="entry name" value="HDc"/>
    <property type="match status" value="1"/>
</dbReference>
<accession>A0A7M2YXS1</accession>
<evidence type="ECO:0000256" key="2">
    <source>
        <dbReference type="ARBA" id="ARBA00048244"/>
    </source>
</evidence>
<comment type="similarity">
    <text evidence="3">Belongs to the relA/spoT family.</text>
</comment>
<dbReference type="InterPro" id="IPR043519">
    <property type="entry name" value="NT_sf"/>
</dbReference>
<dbReference type="Gene3D" id="3.30.70.260">
    <property type="match status" value="1"/>
</dbReference>
<dbReference type="Pfam" id="PF19296">
    <property type="entry name" value="RelA_AH_RIS"/>
    <property type="match status" value="1"/>
</dbReference>
<dbReference type="CDD" id="cd05399">
    <property type="entry name" value="NT_Rel-Spo_like"/>
    <property type="match status" value="1"/>
</dbReference>
<dbReference type="InterPro" id="IPR004811">
    <property type="entry name" value="RelA/Spo_fam"/>
</dbReference>
<dbReference type="Gene3D" id="3.30.460.10">
    <property type="entry name" value="Beta Polymerase, domain 2"/>
    <property type="match status" value="1"/>
</dbReference>
<dbReference type="InterPro" id="IPR045865">
    <property type="entry name" value="ACT-like_dom_sf"/>
</dbReference>
<dbReference type="GO" id="GO:0008728">
    <property type="term" value="F:GTP diphosphokinase activity"/>
    <property type="evidence" value="ECO:0007669"/>
    <property type="project" value="UniProtKB-EC"/>
</dbReference>
<dbReference type="InterPro" id="IPR012675">
    <property type="entry name" value="Beta-grasp_dom_sf"/>
</dbReference>
<dbReference type="PROSITE" id="PS51831">
    <property type="entry name" value="HD"/>
    <property type="match status" value="1"/>
</dbReference>
<evidence type="ECO:0000259" key="7">
    <source>
        <dbReference type="PROSITE" id="PS51880"/>
    </source>
</evidence>
<comment type="caution">
    <text evidence="8">The sequence shown here is derived from an EMBL/GenBank/DDBJ whole genome shotgun (WGS) entry which is preliminary data.</text>
</comment>
<dbReference type="SUPFAM" id="SSF109604">
    <property type="entry name" value="HD-domain/PDEase-like"/>
    <property type="match status" value="1"/>
</dbReference>
<comment type="pathway">
    <text evidence="1">Purine metabolism; ppGpp biosynthesis; ppGpp from GTP: step 1/2.</text>
</comment>
<reference evidence="9" key="2">
    <citation type="journal article" date="2019" name="MicrobiologyOpen">
        <title>High-quality draft genome sequence of Gaiella occulta isolated from a 150 meter deep mineral water borehole and comparison with the genome sequences of other deep-branching lineages of the phylum Actinobacteria.</title>
        <authorList>
            <person name="Severino R."/>
            <person name="Froufe H.J.C."/>
            <person name="Barroso C."/>
            <person name="Albuquerque L."/>
            <person name="Lobo-da-Cunha A."/>
            <person name="da Costa M.S."/>
            <person name="Egas C."/>
        </authorList>
    </citation>
    <scope>NUCLEOTIDE SEQUENCE [LARGE SCALE GENOMIC DNA]</scope>
    <source>
        <strain evidence="9">F2-233</strain>
    </source>
</reference>
<feature type="region of interest" description="Disordered" evidence="4">
    <location>
        <begin position="1"/>
        <end position="23"/>
    </location>
</feature>
<protein>
    <submittedName>
        <fullName evidence="8">RelA/SpoT family protein</fullName>
    </submittedName>
</protein>
<dbReference type="Gene3D" id="3.10.20.30">
    <property type="match status" value="1"/>
</dbReference>
<dbReference type="EMBL" id="QQZY01000002">
    <property type="protein sequence ID" value="RDI74937.1"/>
    <property type="molecule type" value="Genomic_DNA"/>
</dbReference>
<dbReference type="SUPFAM" id="SSF81301">
    <property type="entry name" value="Nucleotidyltransferase"/>
    <property type="match status" value="1"/>
</dbReference>
<dbReference type="SUPFAM" id="SSF81271">
    <property type="entry name" value="TGS-like"/>
    <property type="match status" value="1"/>
</dbReference>
<dbReference type="GO" id="GO:0005886">
    <property type="term" value="C:plasma membrane"/>
    <property type="evidence" value="ECO:0007669"/>
    <property type="project" value="TreeGrafter"/>
</dbReference>
<evidence type="ECO:0000313" key="8">
    <source>
        <dbReference type="EMBL" id="RDI74937.1"/>
    </source>
</evidence>
<dbReference type="PROSITE" id="PS51880">
    <property type="entry name" value="TGS"/>
    <property type="match status" value="1"/>
</dbReference>
<dbReference type="InterPro" id="IPR002912">
    <property type="entry name" value="ACT_dom"/>
</dbReference>
<dbReference type="InterPro" id="IPR006674">
    <property type="entry name" value="HD_domain"/>
</dbReference>
<evidence type="ECO:0000256" key="3">
    <source>
        <dbReference type="RuleBase" id="RU003847"/>
    </source>
</evidence>
<dbReference type="InterPro" id="IPR007685">
    <property type="entry name" value="RelA_SpoT"/>
</dbReference>
<evidence type="ECO:0000313" key="9">
    <source>
        <dbReference type="Proteomes" id="UP000254134"/>
    </source>
</evidence>
<gene>
    <name evidence="8" type="ORF">Gocc_0735</name>
</gene>
<dbReference type="Pfam" id="PF02824">
    <property type="entry name" value="TGS"/>
    <property type="match status" value="1"/>
</dbReference>
<dbReference type="PANTHER" id="PTHR21262:SF31">
    <property type="entry name" value="GTP PYROPHOSPHOKINASE"/>
    <property type="match status" value="1"/>
</dbReference>
<dbReference type="InterPro" id="IPR003607">
    <property type="entry name" value="HD/PDEase_dom"/>
</dbReference>
<dbReference type="InterPro" id="IPR033655">
    <property type="entry name" value="TGS_RelA/SpoT"/>
</dbReference>
<dbReference type="InterPro" id="IPR004095">
    <property type="entry name" value="TGS"/>
</dbReference>
<dbReference type="CDD" id="cd00077">
    <property type="entry name" value="HDc"/>
    <property type="match status" value="1"/>
</dbReference>
<sequence>MLEIASDGAHRPSVLRHPGTGSCPPKCAEYTDTMTVVDADRHHEDLVGELIASVETYNPGVDRDLIRRAFEYAERAHRGQVRRSGEGFINHPWGVAQICAELHLDEQTIAAALLHDVVEDTATGLDDLRAEFGPEIAQLVEGVTKLTRITFQSREQAEAENYRKMIVAMAQDVRVILIKLADRLHNMRTIEYLGKQKQVQKAKETLEVYAPLAHRLGIHAVKWELEDLSFGILHPRKYAEIKAMVADRRADREAQVERAAQQLQSELEKTDIPADISGRAKHFYSIYDKMAKKGREFNEIYDLTAMRVIVERGGDEGTRDCYGALGIIHSLWKPMPGRFKDFVAMPKLNRYRSLHTTVIGPNGTPLEIQVRTREMHEEAEYGIAAHWLYKRGRAAKGDDEWVAWVKTLMDWQGEEQDAAEYMKTLRTDLFDDEVYVFTPKGEVKTLPSGGTPIDFAYAVHTDVGHKTVGAKVNGRIVPLHYKLKNGDFVEILTSKSGRGPSRDWMSLAASSRARSRIRQWFQRETKGETEAKGREALDQALKAQNLPYRKLQGSAVLAQVIRDLGFKKAEDFYLAVGSGKLGTGQVVNKVLQRLKTEEVAEEPAVTLKPAKARSTVAGDSLGIVVQGVQDVLVRLAKCCTPVPGDEILGYISLGRGITIHRADCPNVKALMRNPERFTPVEWEGSAKTSFRVQIAVEAWDRARLLEDVARTFSEHGANIVAYGGTVEDGMAKNWYAAELGDVNDLRSLLSALRHLDAVFDAYRVTPN</sequence>
<feature type="domain" description="ACT" evidence="5">
    <location>
        <begin position="693"/>
        <end position="766"/>
    </location>
</feature>
<dbReference type="Gene3D" id="1.10.3210.10">
    <property type="entry name" value="Hypothetical protein af1432"/>
    <property type="match status" value="1"/>
</dbReference>
<dbReference type="FunFam" id="3.10.20.30:FF:000002">
    <property type="entry name" value="GTP pyrophosphokinase (RelA/SpoT)"/>
    <property type="match status" value="1"/>
</dbReference>
<organism evidence="8 9">
    <name type="scientific">Gaiella occulta</name>
    <dbReference type="NCBI Taxonomy" id="1002870"/>
    <lineage>
        <taxon>Bacteria</taxon>
        <taxon>Bacillati</taxon>
        <taxon>Actinomycetota</taxon>
        <taxon>Thermoleophilia</taxon>
        <taxon>Gaiellales</taxon>
        <taxon>Gaiellaceae</taxon>
        <taxon>Gaiella</taxon>
    </lineage>
</organism>
<dbReference type="Pfam" id="PF13291">
    <property type="entry name" value="ACT_4"/>
    <property type="match status" value="1"/>
</dbReference>
<dbReference type="PROSITE" id="PS51671">
    <property type="entry name" value="ACT"/>
    <property type="match status" value="1"/>
</dbReference>
<dbReference type="Pfam" id="PF04607">
    <property type="entry name" value="RelA_SpoT"/>
    <property type="match status" value="1"/>
</dbReference>
<name>A0A7M2YXS1_9ACTN</name>
<keyword evidence="9" id="KW-1185">Reference proteome</keyword>
<dbReference type="GO" id="GO:0015970">
    <property type="term" value="P:guanosine tetraphosphate biosynthetic process"/>
    <property type="evidence" value="ECO:0007669"/>
    <property type="project" value="UniProtKB-UniPathway"/>
</dbReference>
<dbReference type="AlphaFoldDB" id="A0A7M2YXS1"/>
<dbReference type="SUPFAM" id="SSF55021">
    <property type="entry name" value="ACT-like"/>
    <property type="match status" value="1"/>
</dbReference>
<dbReference type="SMART" id="SM00954">
    <property type="entry name" value="RelA_SpoT"/>
    <property type="match status" value="1"/>
</dbReference>
<comment type="catalytic activity">
    <reaction evidence="2">
        <text>GTP + ATP = guanosine 3'-diphosphate 5'-triphosphate + AMP</text>
        <dbReference type="Rhea" id="RHEA:22088"/>
        <dbReference type="ChEBI" id="CHEBI:30616"/>
        <dbReference type="ChEBI" id="CHEBI:37565"/>
        <dbReference type="ChEBI" id="CHEBI:142410"/>
        <dbReference type="ChEBI" id="CHEBI:456215"/>
        <dbReference type="EC" id="2.7.6.5"/>
    </reaction>
</comment>
<dbReference type="NCBIfam" id="TIGR00691">
    <property type="entry name" value="spoT_relA"/>
    <property type="match status" value="1"/>
</dbReference>
<feature type="domain" description="HD" evidence="6">
    <location>
        <begin position="88"/>
        <end position="187"/>
    </location>
</feature>
<dbReference type="InterPro" id="IPR045600">
    <property type="entry name" value="RelA/SpoT_AH_RIS"/>
</dbReference>